<organism evidence="2 3">
    <name type="scientific">Celeribacter arenosi</name>
    <dbReference type="NCBI Taxonomy" id="792649"/>
    <lineage>
        <taxon>Bacteria</taxon>
        <taxon>Pseudomonadati</taxon>
        <taxon>Pseudomonadota</taxon>
        <taxon>Alphaproteobacteria</taxon>
        <taxon>Rhodobacterales</taxon>
        <taxon>Roseobacteraceae</taxon>
        <taxon>Celeribacter</taxon>
    </lineage>
</organism>
<evidence type="ECO:0000256" key="1">
    <source>
        <dbReference type="SAM" id="MobiDB-lite"/>
    </source>
</evidence>
<comment type="caution">
    <text evidence="2">The sequence shown here is derived from an EMBL/GenBank/DDBJ whole genome shotgun (WGS) entry which is preliminary data.</text>
</comment>
<name>A0ABP7K1W3_9RHOB</name>
<dbReference type="EMBL" id="BAABDF010000005">
    <property type="protein sequence ID" value="GAA3861754.1"/>
    <property type="molecule type" value="Genomic_DNA"/>
</dbReference>
<sequence length="72" mass="8211">MRHAVERFVKEPEVPRQRRGGIDIERRSYGGGDIRHGNVLGIKRAVTIEKMVHASNLDAALRLFSRLARSME</sequence>
<dbReference type="Proteomes" id="UP001399917">
    <property type="component" value="Unassembled WGS sequence"/>
</dbReference>
<protein>
    <submittedName>
        <fullName evidence="2">Uncharacterized protein</fullName>
    </submittedName>
</protein>
<reference evidence="3" key="1">
    <citation type="journal article" date="2019" name="Int. J. Syst. Evol. Microbiol.">
        <title>The Global Catalogue of Microorganisms (GCM) 10K type strain sequencing project: providing services to taxonomists for standard genome sequencing and annotation.</title>
        <authorList>
            <consortium name="The Broad Institute Genomics Platform"/>
            <consortium name="The Broad Institute Genome Sequencing Center for Infectious Disease"/>
            <person name="Wu L."/>
            <person name="Ma J."/>
        </authorList>
    </citation>
    <scope>NUCLEOTIDE SEQUENCE [LARGE SCALE GENOMIC DNA]</scope>
    <source>
        <strain evidence="3">JCM 17190</strain>
    </source>
</reference>
<feature type="region of interest" description="Disordered" evidence="1">
    <location>
        <begin position="1"/>
        <end position="21"/>
    </location>
</feature>
<accession>A0ABP7K1W3</accession>
<evidence type="ECO:0000313" key="2">
    <source>
        <dbReference type="EMBL" id="GAA3861754.1"/>
    </source>
</evidence>
<gene>
    <name evidence="2" type="ORF">GCM10022404_10510</name>
</gene>
<keyword evidence="3" id="KW-1185">Reference proteome</keyword>
<evidence type="ECO:0000313" key="3">
    <source>
        <dbReference type="Proteomes" id="UP001399917"/>
    </source>
</evidence>
<proteinExistence type="predicted"/>